<evidence type="ECO:0000256" key="5">
    <source>
        <dbReference type="ARBA" id="ARBA00022692"/>
    </source>
</evidence>
<feature type="transmembrane region" description="Helical" evidence="8">
    <location>
        <begin position="110"/>
        <end position="130"/>
    </location>
</feature>
<reference evidence="10" key="1">
    <citation type="journal article" date="2019" name="Int. J. Syst. Evol. Microbiol.">
        <title>The Global Catalogue of Microorganisms (GCM) 10K type strain sequencing project: providing services to taxonomists for standard genome sequencing and annotation.</title>
        <authorList>
            <consortium name="The Broad Institute Genomics Platform"/>
            <consortium name="The Broad Institute Genome Sequencing Center for Infectious Disease"/>
            <person name="Wu L."/>
            <person name="Ma J."/>
        </authorList>
    </citation>
    <scope>NUCLEOTIDE SEQUENCE [LARGE SCALE GENOMIC DNA]</scope>
    <source>
        <strain evidence="10">CGMCC 1.15044</strain>
    </source>
</reference>
<dbReference type="InterPro" id="IPR037294">
    <property type="entry name" value="ABC_BtuC-like"/>
</dbReference>
<feature type="transmembrane region" description="Helical" evidence="8">
    <location>
        <begin position="301"/>
        <end position="319"/>
    </location>
</feature>
<dbReference type="SUPFAM" id="SSF81345">
    <property type="entry name" value="ABC transporter involved in vitamin B12 uptake, BtuC"/>
    <property type="match status" value="1"/>
</dbReference>
<dbReference type="InterPro" id="IPR000522">
    <property type="entry name" value="ABC_transptr_permease_BtuC"/>
</dbReference>
<dbReference type="PANTHER" id="PTHR30472">
    <property type="entry name" value="FERRIC ENTEROBACTIN TRANSPORT SYSTEM PERMEASE PROTEIN"/>
    <property type="match status" value="1"/>
</dbReference>
<dbReference type="EMBL" id="BMHF01000004">
    <property type="protein sequence ID" value="GGA31428.1"/>
    <property type="molecule type" value="Genomic_DNA"/>
</dbReference>
<keyword evidence="3" id="KW-0813">Transport</keyword>
<keyword evidence="10" id="KW-1185">Reference proteome</keyword>
<evidence type="ECO:0000256" key="3">
    <source>
        <dbReference type="ARBA" id="ARBA00022448"/>
    </source>
</evidence>
<keyword evidence="4" id="KW-1003">Cell membrane</keyword>
<proteinExistence type="inferred from homology"/>
<sequence>MRIRRFIGLVTGLIVLLLASALLSLRFGAVNTPISDILQELSSGDWLVLKYRLPRLVLALLVGMNMAVSGSILQGITRNPLASPEIVGVSAGGGLSAVIVLLVFPALGASVLPAAAFAGALIAAVIVYLAAYQKGGIQPMRLALTGVAISTGFQALITYMIVKYALDSSQALVWLKGSLYARSWQHVELLWPWTAAGLIVAGLSVGSLNALQLDEETVKGLGMRIQLVRLILLAAAVGLAASAVAATGTIGFVGLVIPPLARMLTGPDSRYSLPVAALLGALLVTLADLGGRVIYPPLEIPAGLITALIGAPYFIYILLRRKRGSL</sequence>
<feature type="transmembrane region" description="Helical" evidence="8">
    <location>
        <begin position="231"/>
        <end position="257"/>
    </location>
</feature>
<evidence type="ECO:0000313" key="9">
    <source>
        <dbReference type="EMBL" id="GGA31428.1"/>
    </source>
</evidence>
<keyword evidence="6 8" id="KW-1133">Transmembrane helix</keyword>
<organism evidence="9 10">
    <name type="scientific">Paenibacillus physcomitrellae</name>
    <dbReference type="NCBI Taxonomy" id="1619311"/>
    <lineage>
        <taxon>Bacteria</taxon>
        <taxon>Bacillati</taxon>
        <taxon>Bacillota</taxon>
        <taxon>Bacilli</taxon>
        <taxon>Bacillales</taxon>
        <taxon>Paenibacillaceae</taxon>
        <taxon>Paenibacillus</taxon>
    </lineage>
</organism>
<dbReference type="RefSeq" id="WP_157739600.1">
    <property type="nucleotide sequence ID" value="NZ_BMHF01000004.1"/>
</dbReference>
<dbReference type="Pfam" id="PF01032">
    <property type="entry name" value="FecCD"/>
    <property type="match status" value="1"/>
</dbReference>
<comment type="similarity">
    <text evidence="2">Belongs to the binding-protein-dependent transport system permease family. FecCD subfamily.</text>
</comment>
<evidence type="ECO:0000256" key="6">
    <source>
        <dbReference type="ARBA" id="ARBA00022989"/>
    </source>
</evidence>
<feature type="transmembrane region" description="Helical" evidence="8">
    <location>
        <begin position="85"/>
        <end position="104"/>
    </location>
</feature>
<comment type="subcellular location">
    <subcellularLocation>
        <location evidence="1">Cell membrane</location>
        <topology evidence="1">Multi-pass membrane protein</topology>
    </subcellularLocation>
</comment>
<comment type="caution">
    <text evidence="9">The sequence shown here is derived from an EMBL/GenBank/DDBJ whole genome shotgun (WGS) entry which is preliminary data.</text>
</comment>
<feature type="transmembrane region" description="Helical" evidence="8">
    <location>
        <begin position="269"/>
        <end position="289"/>
    </location>
</feature>
<name>A0ABQ1FUU1_9BACL</name>
<protein>
    <submittedName>
        <fullName evidence="9">Fe(3+)-citrate import system permease protein YfmE</fullName>
    </submittedName>
</protein>
<keyword evidence="7 8" id="KW-0472">Membrane</keyword>
<keyword evidence="5 8" id="KW-0812">Transmembrane</keyword>
<feature type="transmembrane region" description="Helical" evidence="8">
    <location>
        <begin position="52"/>
        <end position="73"/>
    </location>
</feature>
<evidence type="ECO:0000313" key="10">
    <source>
        <dbReference type="Proteomes" id="UP000609323"/>
    </source>
</evidence>
<feature type="transmembrane region" description="Helical" evidence="8">
    <location>
        <begin position="142"/>
        <end position="162"/>
    </location>
</feature>
<evidence type="ECO:0000256" key="2">
    <source>
        <dbReference type="ARBA" id="ARBA00007935"/>
    </source>
</evidence>
<dbReference type="Gene3D" id="1.10.3470.10">
    <property type="entry name" value="ABC transporter involved in vitamin B12 uptake, BtuC"/>
    <property type="match status" value="1"/>
</dbReference>
<evidence type="ECO:0000256" key="4">
    <source>
        <dbReference type="ARBA" id="ARBA00022475"/>
    </source>
</evidence>
<accession>A0ABQ1FUU1</accession>
<gene>
    <name evidence="9" type="primary">yfmE</name>
    <name evidence="9" type="ORF">GCM10010917_15660</name>
</gene>
<dbReference type="Proteomes" id="UP000609323">
    <property type="component" value="Unassembled WGS sequence"/>
</dbReference>
<evidence type="ECO:0000256" key="8">
    <source>
        <dbReference type="SAM" id="Phobius"/>
    </source>
</evidence>
<evidence type="ECO:0000256" key="7">
    <source>
        <dbReference type="ARBA" id="ARBA00023136"/>
    </source>
</evidence>
<dbReference type="PANTHER" id="PTHR30472:SF37">
    <property type="entry name" value="FE(3+) DICITRATE TRANSPORT SYSTEM PERMEASE PROTEIN FECD-RELATED"/>
    <property type="match status" value="1"/>
</dbReference>
<dbReference type="CDD" id="cd06550">
    <property type="entry name" value="TM_ABC_iron-siderophores_like"/>
    <property type="match status" value="1"/>
</dbReference>
<feature type="transmembrane region" description="Helical" evidence="8">
    <location>
        <begin position="190"/>
        <end position="211"/>
    </location>
</feature>
<evidence type="ECO:0000256" key="1">
    <source>
        <dbReference type="ARBA" id="ARBA00004651"/>
    </source>
</evidence>